<dbReference type="PIRSF" id="PIRSF036946">
    <property type="entry name" value="Arg_N-mtase"/>
    <property type="match status" value="1"/>
</dbReference>
<feature type="domain" description="Protein arginine N-methyltransferase" evidence="8">
    <location>
        <begin position="277"/>
        <end position="387"/>
    </location>
</feature>
<dbReference type="PANTHER" id="PTHR11006">
    <property type="entry name" value="PROTEIN ARGININE N-METHYLTRANSFERASE"/>
    <property type="match status" value="1"/>
</dbReference>
<dbReference type="EC" id="2.1.1.-" evidence="5"/>
<keyword evidence="2 6" id="KW-0808">Transferase</keyword>
<dbReference type="PANTHER" id="PTHR11006:SF4">
    <property type="entry name" value="PROTEIN ARGININE N-METHYLTRANSFERASE 7"/>
    <property type="match status" value="1"/>
</dbReference>
<dbReference type="CDD" id="cd02440">
    <property type="entry name" value="AdoMet_MTases"/>
    <property type="match status" value="1"/>
</dbReference>
<dbReference type="Pfam" id="PF22528">
    <property type="entry name" value="PRMT_C"/>
    <property type="match status" value="1"/>
</dbReference>
<reference evidence="9" key="1">
    <citation type="journal article" date="2011" name="Genome Res.">
        <title>Deep small RNA sequencing from the nematode Ascaris reveals conservation, functional diversification, and novel developmental profiles.</title>
        <authorList>
            <person name="Wang J."/>
            <person name="Czech B."/>
            <person name="Crunk A."/>
            <person name="Wallace A."/>
            <person name="Mitreva M."/>
            <person name="Hannon G.J."/>
            <person name="Davis R.E."/>
        </authorList>
    </citation>
    <scope>NUCLEOTIDE SEQUENCE</scope>
</reference>
<dbReference type="InterPro" id="IPR025799">
    <property type="entry name" value="Arg_MeTrfase"/>
</dbReference>
<keyword evidence="1 6" id="KW-0489">Methyltransferase</keyword>
<evidence type="ECO:0000256" key="4">
    <source>
        <dbReference type="ARBA" id="ARBA00022737"/>
    </source>
</evidence>
<keyword evidence="4" id="KW-0677">Repeat</keyword>
<evidence type="ECO:0000256" key="5">
    <source>
        <dbReference type="PIRNR" id="PIRNR036946"/>
    </source>
</evidence>
<sequence>MDGFDTNYTTTRLFARYPSLRISDLYGWMGLTRITPLLGYLAKRRVVCDRFMTMAMFIEDIDHVTGERRWRVADDDYDLAQEIARSGFADMLHDTQRNRMFDQALRTVINEVHRRGERAHVVDIGTGTGLLSLMAARAGAERVTAIEVFKPMADCAKKIISASNYSSTIELITSRSTDLSFQDMNAKGNIIVAEVFDTELIGEGALRTFKEAHQRLAMNSCRVIPSSARVWILPVQSDFLTQFHRTPSQNLRTPFADCPGAAAVFDVQLSQLPRESIKMLSEPFIAFRLNFEDGDSIKYDESFDHEFIVSSQGISHIDALLMWWELDMDGTGEHILNTAPSWWDPNAQWRDHWMQGVYYLPRTIYVSNGQHISVRCSHDEFSMWFDVEKSESERIGPPVCSCRLHVTCSRNAIYRMNELDVHSDFREFLKKECDNKSVLCVNEGSFVGLIASKFAKKVAVVEPNAHFRSALHAYRGHNTVENVQLLANEEEFFGEVDVILSEPFFLSSILPWDNLRFWYVADKLRTRYGPHIKILPQEGILYAMPVKFDHLWKISAPVGSVEGFDLYEFDSVCQRARSAADAVVEPQPLWEYSSISTGNALALATFRIDQPVPDGHLCFAAHIPFLKKGTNAVVFWMDWKLSDFCMTSGLVEKCHIGERPKWSVAHRQGVFFLPHEKAIGENCEGVHCKVVFSPISGDIRFSFWF</sequence>
<protein>
    <recommendedName>
        <fullName evidence="5">Protein arginine N-methyltransferase</fullName>
        <ecNumber evidence="5">2.1.1.-</ecNumber>
    </recommendedName>
</protein>
<dbReference type="GO" id="GO:0032259">
    <property type="term" value="P:methylation"/>
    <property type="evidence" value="ECO:0007669"/>
    <property type="project" value="UniProtKB-KW"/>
</dbReference>
<dbReference type="SUPFAM" id="SSF53335">
    <property type="entry name" value="S-adenosyl-L-methionine-dependent methyltransferases"/>
    <property type="match status" value="1"/>
</dbReference>
<dbReference type="Gene3D" id="2.70.160.11">
    <property type="entry name" value="Hnrnp arginine n-methyltransferase1"/>
    <property type="match status" value="2"/>
</dbReference>
<dbReference type="AlphaFoldDB" id="F1KYM3"/>
<dbReference type="InterPro" id="IPR029063">
    <property type="entry name" value="SAM-dependent_MTases_sf"/>
</dbReference>
<dbReference type="FunFam" id="3.40.50.150:FF:000071">
    <property type="entry name" value="Protein arginine N-methyltransferase 7"/>
    <property type="match status" value="1"/>
</dbReference>
<comment type="similarity">
    <text evidence="5">Belongs to the class I-like SAM-binding methyltransferase superfamily. Protein arginine N-methyltransferase family. PRMT7 subfamily.</text>
</comment>
<keyword evidence="3 6" id="KW-0949">S-adenosyl-L-methionine</keyword>
<feature type="domain" description="Methyltransferase" evidence="7">
    <location>
        <begin position="121"/>
        <end position="192"/>
    </location>
</feature>
<proteinExistence type="evidence at transcript level"/>
<accession>F1KYM3</accession>
<dbReference type="InterPro" id="IPR055135">
    <property type="entry name" value="PRMT_dom"/>
</dbReference>
<dbReference type="InterPro" id="IPR014644">
    <property type="entry name" value="MeTrfase_PRMT7"/>
</dbReference>
<evidence type="ECO:0000313" key="9">
    <source>
        <dbReference type="EMBL" id="ADY42977.1"/>
    </source>
</evidence>
<dbReference type="Gene3D" id="3.40.50.150">
    <property type="entry name" value="Vaccinia Virus protein VP39"/>
    <property type="match status" value="2"/>
</dbReference>
<dbReference type="GO" id="GO:0016274">
    <property type="term" value="F:protein-arginine N-methyltransferase activity"/>
    <property type="evidence" value="ECO:0007669"/>
    <property type="project" value="InterPro"/>
</dbReference>
<evidence type="ECO:0000256" key="3">
    <source>
        <dbReference type="ARBA" id="ARBA00022691"/>
    </source>
</evidence>
<name>F1KYM3_ASCSU</name>
<dbReference type="GO" id="GO:0042054">
    <property type="term" value="F:histone methyltransferase activity"/>
    <property type="evidence" value="ECO:0007669"/>
    <property type="project" value="TreeGrafter"/>
</dbReference>
<dbReference type="InterPro" id="IPR041698">
    <property type="entry name" value="Methyltransf_25"/>
</dbReference>
<evidence type="ECO:0000256" key="2">
    <source>
        <dbReference type="ARBA" id="ARBA00022679"/>
    </source>
</evidence>
<comment type="function">
    <text evidence="5">Arginine methyltransferase that can both catalyze the formation of omega-N monomethylarginine (MMA) and symmetrical dimethylarginine (sDMA).</text>
</comment>
<evidence type="ECO:0000259" key="7">
    <source>
        <dbReference type="Pfam" id="PF13649"/>
    </source>
</evidence>
<dbReference type="EMBL" id="JI168121">
    <property type="protein sequence ID" value="ADY42977.1"/>
    <property type="molecule type" value="mRNA"/>
</dbReference>
<evidence type="ECO:0000256" key="6">
    <source>
        <dbReference type="PROSITE-ProRule" id="PRU01015"/>
    </source>
</evidence>
<organism evidence="9">
    <name type="scientific">Ascaris suum</name>
    <name type="common">Pig roundworm</name>
    <name type="synonym">Ascaris lumbricoides</name>
    <dbReference type="NCBI Taxonomy" id="6253"/>
    <lineage>
        <taxon>Eukaryota</taxon>
        <taxon>Metazoa</taxon>
        <taxon>Ecdysozoa</taxon>
        <taxon>Nematoda</taxon>
        <taxon>Chromadorea</taxon>
        <taxon>Rhabditida</taxon>
        <taxon>Spirurina</taxon>
        <taxon>Ascaridomorpha</taxon>
        <taxon>Ascaridoidea</taxon>
        <taxon>Ascarididae</taxon>
        <taxon>Ascaris</taxon>
    </lineage>
</organism>
<dbReference type="Pfam" id="PF13649">
    <property type="entry name" value="Methyltransf_25"/>
    <property type="match status" value="1"/>
</dbReference>
<evidence type="ECO:0000259" key="8">
    <source>
        <dbReference type="Pfam" id="PF22528"/>
    </source>
</evidence>
<dbReference type="PROSITE" id="PS51678">
    <property type="entry name" value="SAM_MT_PRMT"/>
    <property type="match status" value="1"/>
</dbReference>
<evidence type="ECO:0000256" key="1">
    <source>
        <dbReference type="ARBA" id="ARBA00022603"/>
    </source>
</evidence>